<geneLocation type="plasmid" evidence="6">
    <name>pMaq22A_1p DNA</name>
</geneLocation>
<proteinExistence type="predicted"/>
<dbReference type="Pfam" id="PF00015">
    <property type="entry name" value="MCPsignal"/>
    <property type="match status" value="1"/>
</dbReference>
<accession>A0A0C6G1H1</accession>
<dbReference type="SMART" id="SM00086">
    <property type="entry name" value="PAC"/>
    <property type="match status" value="2"/>
</dbReference>
<dbReference type="GO" id="GO:0016020">
    <property type="term" value="C:membrane"/>
    <property type="evidence" value="ECO:0007669"/>
    <property type="project" value="InterPro"/>
</dbReference>
<dbReference type="InterPro" id="IPR001610">
    <property type="entry name" value="PAC"/>
</dbReference>
<dbReference type="PROSITE" id="PS50112">
    <property type="entry name" value="PAS"/>
    <property type="match status" value="2"/>
</dbReference>
<evidence type="ECO:0000259" key="3">
    <source>
        <dbReference type="PROSITE" id="PS50112"/>
    </source>
</evidence>
<dbReference type="InterPro" id="IPR000014">
    <property type="entry name" value="PAS"/>
</dbReference>
<feature type="domain" description="Methyl-accepting transducer" evidence="2">
    <location>
        <begin position="254"/>
        <end position="490"/>
    </location>
</feature>
<feature type="domain" description="PAS" evidence="3">
    <location>
        <begin position="143"/>
        <end position="173"/>
    </location>
</feature>
<dbReference type="InterPro" id="IPR050903">
    <property type="entry name" value="Bact_Chemotaxis_MeTrfase"/>
</dbReference>
<dbReference type="SUPFAM" id="SSF55785">
    <property type="entry name" value="PYP-like sensor domain (PAS domain)"/>
    <property type="match status" value="2"/>
</dbReference>
<dbReference type="Proteomes" id="UP000061432">
    <property type="component" value="Plasmid pMaq22A_1p"/>
</dbReference>
<evidence type="ECO:0000259" key="2">
    <source>
        <dbReference type="PROSITE" id="PS50111"/>
    </source>
</evidence>
<dbReference type="PROSITE" id="PS01228">
    <property type="entry name" value="COF_1"/>
    <property type="match status" value="1"/>
</dbReference>
<dbReference type="CDD" id="cd00130">
    <property type="entry name" value="PAS"/>
    <property type="match status" value="2"/>
</dbReference>
<reference evidence="5 6" key="1">
    <citation type="journal article" date="2015" name="Genome Announc.">
        <title>Complete Genome Sequence of Methylobacterium aquaticum Strain 22A, Isolated from Racomitrium japonicum Moss.</title>
        <authorList>
            <person name="Tani A."/>
            <person name="Ogura Y."/>
            <person name="Hayashi T."/>
            <person name="Kimbara K."/>
        </authorList>
    </citation>
    <scope>NUCLEOTIDE SEQUENCE [LARGE SCALE GENOMIC DNA]</scope>
    <source>
        <strain evidence="5 6">MA-22A</strain>
        <plasmid evidence="6">Plasmid pMaq22A_1p DNA</plasmid>
    </source>
</reference>
<evidence type="ECO:0000313" key="6">
    <source>
        <dbReference type="Proteomes" id="UP000061432"/>
    </source>
</evidence>
<feature type="domain" description="PAS" evidence="3">
    <location>
        <begin position="21"/>
        <end position="77"/>
    </location>
</feature>
<dbReference type="InterPro" id="IPR000700">
    <property type="entry name" value="PAS-assoc_C"/>
</dbReference>
<feature type="domain" description="PAC" evidence="4">
    <location>
        <begin position="80"/>
        <end position="132"/>
    </location>
</feature>
<dbReference type="SUPFAM" id="SSF58104">
    <property type="entry name" value="Methyl-accepting chemotaxis protein (MCP) signaling domain"/>
    <property type="match status" value="1"/>
</dbReference>
<dbReference type="Pfam" id="PF08447">
    <property type="entry name" value="PAS_3"/>
    <property type="match status" value="1"/>
</dbReference>
<reference evidence="6" key="2">
    <citation type="submission" date="2015-01" db="EMBL/GenBank/DDBJ databases">
        <title>Complete genome sequence of Methylobacterium aquaticum strain 22A.</title>
        <authorList>
            <person name="Tani A."/>
            <person name="Ogura Y."/>
            <person name="Hayashi T."/>
        </authorList>
    </citation>
    <scope>NUCLEOTIDE SEQUENCE [LARGE SCALE GENOMIC DNA]</scope>
    <source>
        <strain evidence="6">MA-22A</strain>
        <plasmid evidence="6">Plasmid pMaq22A_1p DNA</plasmid>
    </source>
</reference>
<dbReference type="Gene3D" id="3.30.450.20">
    <property type="entry name" value="PAS domain"/>
    <property type="match status" value="2"/>
</dbReference>
<evidence type="ECO:0000259" key="4">
    <source>
        <dbReference type="PROSITE" id="PS50113"/>
    </source>
</evidence>
<dbReference type="Pfam" id="PF08448">
    <property type="entry name" value="PAS_4"/>
    <property type="match status" value="1"/>
</dbReference>
<gene>
    <name evidence="5" type="primary">atoS</name>
    <name evidence="5" type="ORF">Maq22A_1p37875</name>
</gene>
<sequence>MLLGHNAFKARLAALDASQVLIEFDLDGTVVTANARFLAALGYRLEEIRGRHHSMFVDPAERDGEAYRAFWEALRRGEFQQAEYKRLGKGGREVWIQASYNPILGRNGRPCGVFKCAVDVTAQKLRNADCEGKLNALDRAQGIIEFDLDGIVLTANANFLAVVGYALDEVRGRHHRMFVDAAEQDAGYARFWEALRRGEFQQAEYKRLGKGGREVWIQATYNPVFDASGRLLKVVKFAVDVTASVTRRRRREELHHGIDRDLDGIAASVSETSQQAVSAASAAEQATGNTQSVAAGAEELAASVGAISHQVVRSLEVTRHAVAQADATSAVVAGLAAAAQRIGEVVETIDQIAGQTNLLALNATIEAARAGESGRGFAVVAAEVKSLAAQTSRATETIGRQIAETQAAANQAAAAIAGIGATVGQVDEISSSIASAVEQQAAVAREMSSSMQAMTEAVGAISRNLGVVASSTRQIDAAARLVRDASRRMAG</sequence>
<dbReference type="InterPro" id="IPR035965">
    <property type="entry name" value="PAS-like_dom_sf"/>
</dbReference>
<dbReference type="PROSITE" id="PS50113">
    <property type="entry name" value="PAC"/>
    <property type="match status" value="2"/>
</dbReference>
<dbReference type="PANTHER" id="PTHR24422">
    <property type="entry name" value="CHEMOTAXIS PROTEIN METHYLTRANSFERASE"/>
    <property type="match status" value="1"/>
</dbReference>
<dbReference type="KEGG" id="maqu:Maq22A_1p37875"/>
<dbReference type="GO" id="GO:0006935">
    <property type="term" value="P:chemotaxis"/>
    <property type="evidence" value="ECO:0007669"/>
    <property type="project" value="InterPro"/>
</dbReference>
<dbReference type="Gene3D" id="1.10.287.950">
    <property type="entry name" value="Methyl-accepting chemotaxis protein"/>
    <property type="match status" value="1"/>
</dbReference>
<evidence type="ECO:0000256" key="1">
    <source>
        <dbReference type="PROSITE-ProRule" id="PRU00284"/>
    </source>
</evidence>
<dbReference type="PRINTS" id="PR00260">
    <property type="entry name" value="CHEMTRNSDUCR"/>
</dbReference>
<keyword evidence="1" id="KW-0807">Transducer</keyword>
<dbReference type="PROSITE" id="PS50111">
    <property type="entry name" value="CHEMOTAXIS_TRANSDUC_2"/>
    <property type="match status" value="1"/>
</dbReference>
<dbReference type="SMART" id="SM00091">
    <property type="entry name" value="PAS"/>
    <property type="match status" value="2"/>
</dbReference>
<keyword evidence="5" id="KW-0614">Plasmid</keyword>
<evidence type="ECO:0000313" key="5">
    <source>
        <dbReference type="EMBL" id="BAQ49745.1"/>
    </source>
</evidence>
<dbReference type="NCBIfam" id="TIGR00229">
    <property type="entry name" value="sensory_box"/>
    <property type="match status" value="2"/>
</dbReference>
<dbReference type="OrthoDB" id="9797364at2"/>
<dbReference type="RefSeq" id="WP_060850743.1">
    <property type="nucleotide sequence ID" value="NZ_AP014705.1"/>
</dbReference>
<dbReference type="InterPro" id="IPR004090">
    <property type="entry name" value="Chemotax_Me-accpt_rcpt"/>
</dbReference>
<dbReference type="GO" id="GO:0007165">
    <property type="term" value="P:signal transduction"/>
    <property type="evidence" value="ECO:0007669"/>
    <property type="project" value="UniProtKB-KW"/>
</dbReference>
<dbReference type="AlphaFoldDB" id="A0A0C6G1H1"/>
<dbReference type="InterPro" id="IPR004089">
    <property type="entry name" value="MCPsignal_dom"/>
</dbReference>
<name>A0A0C6G1H1_9HYPH</name>
<dbReference type="SMART" id="SM00283">
    <property type="entry name" value="MA"/>
    <property type="match status" value="1"/>
</dbReference>
<dbReference type="PANTHER" id="PTHR24422:SF10">
    <property type="entry name" value="CHEMOTAXIS PROTEIN METHYLTRANSFERASE 2"/>
    <property type="match status" value="1"/>
</dbReference>
<dbReference type="GO" id="GO:0004888">
    <property type="term" value="F:transmembrane signaling receptor activity"/>
    <property type="evidence" value="ECO:0007669"/>
    <property type="project" value="InterPro"/>
</dbReference>
<protein>
    <submittedName>
        <fullName evidence="5">Chemotaxis protein</fullName>
    </submittedName>
</protein>
<dbReference type="InterPro" id="IPR013656">
    <property type="entry name" value="PAS_4"/>
</dbReference>
<dbReference type="EMBL" id="AP014705">
    <property type="protein sequence ID" value="BAQ49745.1"/>
    <property type="molecule type" value="Genomic_DNA"/>
</dbReference>
<dbReference type="InterPro" id="IPR013655">
    <property type="entry name" value="PAS_fold_3"/>
</dbReference>
<dbReference type="PATRIC" id="fig|270351.10.peg.6849"/>
<organism evidence="5 6">
    <name type="scientific">Methylobacterium aquaticum</name>
    <dbReference type="NCBI Taxonomy" id="270351"/>
    <lineage>
        <taxon>Bacteria</taxon>
        <taxon>Pseudomonadati</taxon>
        <taxon>Pseudomonadota</taxon>
        <taxon>Alphaproteobacteria</taxon>
        <taxon>Hyphomicrobiales</taxon>
        <taxon>Methylobacteriaceae</taxon>
        <taxon>Methylobacterium</taxon>
    </lineage>
</organism>
<feature type="domain" description="PAC" evidence="4">
    <location>
        <begin position="201"/>
        <end position="253"/>
    </location>
</feature>